<keyword evidence="6" id="KW-0964">Secreted</keyword>
<evidence type="ECO:0000256" key="16">
    <source>
        <dbReference type="SAM" id="Phobius"/>
    </source>
</evidence>
<gene>
    <name evidence="18" type="primary">cls</name>
    <name evidence="18" type="ORF">ACFSMZ_09385</name>
</gene>
<dbReference type="EMBL" id="JBHUIR010000032">
    <property type="protein sequence ID" value="MFD2259976.1"/>
    <property type="molecule type" value="Genomic_DNA"/>
</dbReference>
<name>A0ABW5DHJ9_9HYPH</name>
<evidence type="ECO:0000256" key="1">
    <source>
        <dbReference type="ARBA" id="ARBA00003145"/>
    </source>
</evidence>
<evidence type="ECO:0000256" key="6">
    <source>
        <dbReference type="ARBA" id="ARBA00022525"/>
    </source>
</evidence>
<sequence>MDPDVQLTLSILTLAHFALFVAVALRVLSRPQLNTSTRTAWMFVLLSLPFLGIVAYLLVGEVYFRQGRRSRIDWASKAVQPYIAASGEPRDPEQWGPSSAFATSVNGFGVCLGNRAELLESPEGARRRMIEDMDAATDSINVLYYIWLDDNTGRAVASALIRAAKRGVTCRVIVDALGSRAFTRSQTWKELQAAGVKTAIALSLKNPFRAMMERRLDLRNHRKITVIDGRICHAGSQNCADPEFLPKRKYAPWVDIMVRLEGPVARQMNLLFAENWLLYHDENPALFAAETPVFPDGIPAQVVGTGPTTGRLAAAQLFSRLIFEAQQELIIVTPYFVPGEVVCAALLGAAFSGVNVTLIVPRRNDSQFVSRASRSYYPLLIEAGVTIAEYNGGLLHSKILTIDGRKTFMGSSNMDIRSFDLNFENDVLLHDPKVTQEIRARQLSYLEQSTLVDPEAVRRWPVYKRVWLNLFATMGPLL</sequence>
<evidence type="ECO:0000256" key="10">
    <source>
        <dbReference type="ARBA" id="ARBA00022989"/>
    </source>
</evidence>
<feature type="domain" description="PLD phosphodiesterase" evidence="17">
    <location>
        <begin position="216"/>
        <end position="243"/>
    </location>
</feature>
<keyword evidence="7" id="KW-0808">Transferase</keyword>
<evidence type="ECO:0000259" key="17">
    <source>
        <dbReference type="PROSITE" id="PS50035"/>
    </source>
</evidence>
<dbReference type="InterPro" id="IPR027379">
    <property type="entry name" value="CLS_N"/>
</dbReference>
<keyword evidence="13" id="KW-0594">Phospholipid biosynthesis</keyword>
<dbReference type="SUPFAM" id="SSF56024">
    <property type="entry name" value="Phospholipase D/nuclease"/>
    <property type="match status" value="2"/>
</dbReference>
<proteinExistence type="predicted"/>
<evidence type="ECO:0000313" key="18">
    <source>
        <dbReference type="EMBL" id="MFD2259976.1"/>
    </source>
</evidence>
<keyword evidence="14" id="KW-1208">Phospholipid metabolism</keyword>
<dbReference type="EC" id="2.7.8.-" evidence="15"/>
<dbReference type="InterPro" id="IPR022924">
    <property type="entry name" value="Cardiolipin_synthase"/>
</dbReference>
<feature type="domain" description="PLD phosphodiesterase" evidence="17">
    <location>
        <begin position="391"/>
        <end position="418"/>
    </location>
</feature>
<evidence type="ECO:0000256" key="8">
    <source>
        <dbReference type="ARBA" id="ARBA00022692"/>
    </source>
</evidence>
<keyword evidence="9" id="KW-0677">Repeat</keyword>
<keyword evidence="12 16" id="KW-0472">Membrane</keyword>
<keyword evidence="11" id="KW-0443">Lipid metabolism</keyword>
<evidence type="ECO:0000256" key="15">
    <source>
        <dbReference type="NCBIfam" id="TIGR04265"/>
    </source>
</evidence>
<dbReference type="RefSeq" id="WP_345099480.1">
    <property type="nucleotide sequence ID" value="NZ_BAABGS010000062.1"/>
</dbReference>
<accession>A0ABW5DHJ9</accession>
<protein>
    <recommendedName>
        <fullName evidence="15">Cardiolipin synthase</fullName>
        <ecNumber evidence="15">2.7.8.-</ecNumber>
    </recommendedName>
</protein>
<dbReference type="InterPro" id="IPR025202">
    <property type="entry name" value="PLD-like_dom"/>
</dbReference>
<evidence type="ECO:0000256" key="4">
    <source>
        <dbReference type="ARBA" id="ARBA00022475"/>
    </source>
</evidence>
<keyword evidence="10 16" id="KW-1133">Transmembrane helix</keyword>
<dbReference type="InterPro" id="IPR001736">
    <property type="entry name" value="PLipase_D/transphosphatidylase"/>
</dbReference>
<evidence type="ECO:0000256" key="13">
    <source>
        <dbReference type="ARBA" id="ARBA00023209"/>
    </source>
</evidence>
<evidence type="ECO:0000256" key="11">
    <source>
        <dbReference type="ARBA" id="ARBA00023098"/>
    </source>
</evidence>
<feature type="transmembrane region" description="Helical" evidence="16">
    <location>
        <begin position="40"/>
        <end position="59"/>
    </location>
</feature>
<evidence type="ECO:0000313" key="19">
    <source>
        <dbReference type="Proteomes" id="UP001597373"/>
    </source>
</evidence>
<dbReference type="Pfam" id="PF13396">
    <property type="entry name" value="PLDc_N"/>
    <property type="match status" value="1"/>
</dbReference>
<dbReference type="CDD" id="cd09152">
    <property type="entry name" value="PLDc_EcCLS_like_1"/>
    <property type="match status" value="1"/>
</dbReference>
<comment type="caution">
    <text evidence="18">The sequence shown here is derived from an EMBL/GenBank/DDBJ whole genome shotgun (WGS) entry which is preliminary data.</text>
</comment>
<organism evidence="18 19">
    <name type="scientific">Chelativorans composti</name>
    <dbReference type="NCBI Taxonomy" id="768533"/>
    <lineage>
        <taxon>Bacteria</taxon>
        <taxon>Pseudomonadati</taxon>
        <taxon>Pseudomonadota</taxon>
        <taxon>Alphaproteobacteria</taxon>
        <taxon>Hyphomicrobiales</taxon>
        <taxon>Phyllobacteriaceae</taxon>
        <taxon>Chelativorans</taxon>
    </lineage>
</organism>
<dbReference type="SMART" id="SM00155">
    <property type="entry name" value="PLDc"/>
    <property type="match status" value="2"/>
</dbReference>
<dbReference type="PANTHER" id="PTHR21248:SF22">
    <property type="entry name" value="PHOSPHOLIPASE D"/>
    <property type="match status" value="1"/>
</dbReference>
<keyword evidence="4" id="KW-1003">Cell membrane</keyword>
<evidence type="ECO:0000256" key="5">
    <source>
        <dbReference type="ARBA" id="ARBA00022516"/>
    </source>
</evidence>
<dbReference type="Proteomes" id="UP001597373">
    <property type="component" value="Unassembled WGS sequence"/>
</dbReference>
<dbReference type="PANTHER" id="PTHR21248">
    <property type="entry name" value="CARDIOLIPIN SYNTHASE"/>
    <property type="match status" value="1"/>
</dbReference>
<comment type="function">
    <text evidence="1">Could be a virulence factor.</text>
</comment>
<keyword evidence="5" id="KW-0444">Lipid biosynthesis</keyword>
<comment type="subcellular location">
    <subcellularLocation>
        <location evidence="3">Cell membrane</location>
        <topology evidence="3">Multi-pass membrane protein</topology>
    </subcellularLocation>
    <subcellularLocation>
        <location evidence="2">Secreted</location>
    </subcellularLocation>
</comment>
<feature type="transmembrane region" description="Helical" evidence="16">
    <location>
        <begin position="6"/>
        <end position="28"/>
    </location>
</feature>
<reference evidence="19" key="1">
    <citation type="journal article" date="2019" name="Int. J. Syst. Evol. Microbiol.">
        <title>The Global Catalogue of Microorganisms (GCM) 10K type strain sequencing project: providing services to taxonomists for standard genome sequencing and annotation.</title>
        <authorList>
            <consortium name="The Broad Institute Genomics Platform"/>
            <consortium name="The Broad Institute Genome Sequencing Center for Infectious Disease"/>
            <person name="Wu L."/>
            <person name="Ma J."/>
        </authorList>
    </citation>
    <scope>NUCLEOTIDE SEQUENCE [LARGE SCALE GENOMIC DNA]</scope>
    <source>
        <strain evidence="19">KCTC 23707</strain>
    </source>
</reference>
<dbReference type="PROSITE" id="PS50035">
    <property type="entry name" value="PLD"/>
    <property type="match status" value="2"/>
</dbReference>
<keyword evidence="8 16" id="KW-0812">Transmembrane</keyword>
<evidence type="ECO:0000256" key="7">
    <source>
        <dbReference type="ARBA" id="ARBA00022679"/>
    </source>
</evidence>
<evidence type="ECO:0000256" key="12">
    <source>
        <dbReference type="ARBA" id="ARBA00023136"/>
    </source>
</evidence>
<evidence type="ECO:0000256" key="14">
    <source>
        <dbReference type="ARBA" id="ARBA00023264"/>
    </source>
</evidence>
<evidence type="ECO:0000256" key="2">
    <source>
        <dbReference type="ARBA" id="ARBA00004613"/>
    </source>
</evidence>
<evidence type="ECO:0000256" key="3">
    <source>
        <dbReference type="ARBA" id="ARBA00004651"/>
    </source>
</evidence>
<evidence type="ECO:0000256" key="9">
    <source>
        <dbReference type="ARBA" id="ARBA00022737"/>
    </source>
</evidence>
<dbReference type="Gene3D" id="3.30.870.10">
    <property type="entry name" value="Endonuclease Chain A"/>
    <property type="match status" value="2"/>
</dbReference>
<dbReference type="Pfam" id="PF13091">
    <property type="entry name" value="PLDc_2"/>
    <property type="match status" value="2"/>
</dbReference>
<keyword evidence="19" id="KW-1185">Reference proteome</keyword>
<dbReference type="NCBIfam" id="TIGR04265">
    <property type="entry name" value="bac_cardiolipin"/>
    <property type="match status" value="1"/>
</dbReference>